<accession>A0ABR3VVL7</accession>
<evidence type="ECO:0000256" key="6">
    <source>
        <dbReference type="ARBA" id="ARBA00023004"/>
    </source>
</evidence>
<gene>
    <name evidence="10" type="ORF">Daus18300_014356</name>
</gene>
<dbReference type="Proteomes" id="UP001583177">
    <property type="component" value="Unassembled WGS sequence"/>
</dbReference>
<dbReference type="PANTHER" id="PTHR46206">
    <property type="entry name" value="CYTOCHROME P450"/>
    <property type="match status" value="1"/>
</dbReference>
<evidence type="ECO:0000256" key="9">
    <source>
        <dbReference type="SAM" id="Phobius"/>
    </source>
</evidence>
<keyword evidence="9" id="KW-0812">Transmembrane</keyword>
<keyword evidence="4 8" id="KW-0479">Metal-binding</keyword>
<dbReference type="SUPFAM" id="SSF48264">
    <property type="entry name" value="Cytochrome P450"/>
    <property type="match status" value="1"/>
</dbReference>
<dbReference type="PRINTS" id="PR00465">
    <property type="entry name" value="EP450IV"/>
</dbReference>
<evidence type="ECO:0008006" key="12">
    <source>
        <dbReference type="Google" id="ProtNLM"/>
    </source>
</evidence>
<dbReference type="PANTHER" id="PTHR46206:SF2">
    <property type="entry name" value="CYTOCHROME P450 MONOOXYGENASE AUSG-RELATED"/>
    <property type="match status" value="1"/>
</dbReference>
<evidence type="ECO:0000256" key="1">
    <source>
        <dbReference type="ARBA" id="ARBA00001971"/>
    </source>
</evidence>
<evidence type="ECO:0000256" key="2">
    <source>
        <dbReference type="ARBA" id="ARBA00010617"/>
    </source>
</evidence>
<dbReference type="InterPro" id="IPR002403">
    <property type="entry name" value="Cyt_P450_E_grp-IV"/>
</dbReference>
<keyword evidence="9" id="KW-0472">Membrane</keyword>
<comment type="caution">
    <text evidence="10">The sequence shown here is derived from an EMBL/GenBank/DDBJ whole genome shotgun (WGS) entry which is preliminary data.</text>
</comment>
<keyword evidence="3 8" id="KW-0349">Heme</keyword>
<name>A0ABR3VVL7_9PEZI</name>
<dbReference type="InterPro" id="IPR001128">
    <property type="entry name" value="Cyt_P450"/>
</dbReference>
<dbReference type="EMBL" id="JAWRVE010000279">
    <property type="protein sequence ID" value="KAL1846106.1"/>
    <property type="molecule type" value="Genomic_DNA"/>
</dbReference>
<evidence type="ECO:0000256" key="5">
    <source>
        <dbReference type="ARBA" id="ARBA00023002"/>
    </source>
</evidence>
<dbReference type="InterPro" id="IPR036396">
    <property type="entry name" value="Cyt_P450_sf"/>
</dbReference>
<evidence type="ECO:0000256" key="7">
    <source>
        <dbReference type="ARBA" id="ARBA00023033"/>
    </source>
</evidence>
<evidence type="ECO:0000313" key="10">
    <source>
        <dbReference type="EMBL" id="KAL1846106.1"/>
    </source>
</evidence>
<evidence type="ECO:0000256" key="4">
    <source>
        <dbReference type="ARBA" id="ARBA00022723"/>
    </source>
</evidence>
<reference evidence="10 11" key="1">
    <citation type="journal article" date="2024" name="IMA Fungus">
        <title>IMA Genome - F19 : A genome assembly and annotation guide to empower mycologists, including annotated draft genome sequences of Ceratocystis pirilliformis, Diaporthe australafricana, Fusarium ophioides, Paecilomyces lecythidis, and Sporothrix stenoceras.</title>
        <authorList>
            <person name="Aylward J."/>
            <person name="Wilson A.M."/>
            <person name="Visagie C.M."/>
            <person name="Spraker J."/>
            <person name="Barnes I."/>
            <person name="Buitendag C."/>
            <person name="Ceriani C."/>
            <person name="Del Mar Angel L."/>
            <person name="du Plessis D."/>
            <person name="Fuchs T."/>
            <person name="Gasser K."/>
            <person name="Kramer D."/>
            <person name="Li W."/>
            <person name="Munsamy K."/>
            <person name="Piso A."/>
            <person name="Price J.L."/>
            <person name="Sonnekus B."/>
            <person name="Thomas C."/>
            <person name="van der Nest A."/>
            <person name="van Dijk A."/>
            <person name="van Heerden A."/>
            <person name="van Vuuren N."/>
            <person name="Yilmaz N."/>
            <person name="Duong T.A."/>
            <person name="van der Merwe N.A."/>
            <person name="Wingfield M.J."/>
            <person name="Wingfield B.D."/>
        </authorList>
    </citation>
    <scope>NUCLEOTIDE SEQUENCE [LARGE SCALE GENOMIC DNA]</scope>
    <source>
        <strain evidence="10 11">CMW 18300</strain>
    </source>
</reference>
<comment type="cofactor">
    <cofactor evidence="1">
        <name>heme</name>
        <dbReference type="ChEBI" id="CHEBI:30413"/>
    </cofactor>
</comment>
<evidence type="ECO:0000313" key="11">
    <source>
        <dbReference type="Proteomes" id="UP001583177"/>
    </source>
</evidence>
<dbReference type="Pfam" id="PF00067">
    <property type="entry name" value="p450"/>
    <property type="match status" value="1"/>
</dbReference>
<proteinExistence type="inferred from homology"/>
<keyword evidence="9" id="KW-1133">Transmembrane helix</keyword>
<protein>
    <recommendedName>
        <fullName evidence="12">Ent-kaurene oxidase</fullName>
    </recommendedName>
</protein>
<dbReference type="Gene3D" id="1.10.630.10">
    <property type="entry name" value="Cytochrome P450"/>
    <property type="match status" value="1"/>
</dbReference>
<organism evidence="10 11">
    <name type="scientific">Diaporthe australafricana</name>
    <dbReference type="NCBI Taxonomy" id="127596"/>
    <lineage>
        <taxon>Eukaryota</taxon>
        <taxon>Fungi</taxon>
        <taxon>Dikarya</taxon>
        <taxon>Ascomycota</taxon>
        <taxon>Pezizomycotina</taxon>
        <taxon>Sordariomycetes</taxon>
        <taxon>Sordariomycetidae</taxon>
        <taxon>Diaporthales</taxon>
        <taxon>Diaporthaceae</taxon>
        <taxon>Diaporthe</taxon>
    </lineage>
</organism>
<comment type="similarity">
    <text evidence="2 8">Belongs to the cytochrome P450 family.</text>
</comment>
<keyword evidence="11" id="KW-1185">Reference proteome</keyword>
<keyword evidence="7 8" id="KW-0503">Monooxygenase</keyword>
<keyword evidence="6 8" id="KW-0408">Iron</keyword>
<evidence type="ECO:0000256" key="8">
    <source>
        <dbReference type="RuleBase" id="RU000461"/>
    </source>
</evidence>
<dbReference type="InterPro" id="IPR017972">
    <property type="entry name" value="Cyt_P450_CS"/>
</dbReference>
<dbReference type="CDD" id="cd11041">
    <property type="entry name" value="CYP503A1-like"/>
    <property type="match status" value="1"/>
</dbReference>
<dbReference type="PROSITE" id="PS00086">
    <property type="entry name" value="CYTOCHROME_P450"/>
    <property type="match status" value="1"/>
</dbReference>
<sequence>MTLTSRLHIPWHSTNVSAPTATPILTASLGGPIITLTTLTTTVILLFFAAVVSAHVKPSKTKGKHVPLLNPKRWYELSTARVRREYDADSWNITRQGMEKYNGEPFRLLTGELHDSEAVVLPTRYAEELKNDKRLSFTALKKKGLHGTLPGFRTIGTLDQANRIVQMVTQQDLTRSLPRLTSTLSAECAAVLDEVAGDAKEWHEIVVRSGISLPTVARLSTLAFMGPETCQDREWIEIAINFTVNLVLANLVLQKYPRWIRPLANYCVSECRLLQAQERRAMEIIDEKLAARRRFREEEASQGRGADAHPSDALDWFQSQHQKLGGEYNPALSQLVLSFAAIHTTADLLTQVILDLAVHQEMIEPLRKEIIEALDGGPMDKMATHKMKLLDSVMKESQRMKPMQIAFMERGALEDVTLSDGIQIKRDTATMIMPRMRDPTLYEKPDEYDGYRFYQLRQEAGNDKAAQLVSTTEDFMAFGFGNHACPGRFFAAHEVKMAMCHLLLKYDWKVADEADPPKWRANGNTLECDGLAKIAIRRRDAGVELPL</sequence>
<feature type="transmembrane region" description="Helical" evidence="9">
    <location>
        <begin position="33"/>
        <end position="54"/>
    </location>
</feature>
<evidence type="ECO:0000256" key="3">
    <source>
        <dbReference type="ARBA" id="ARBA00022617"/>
    </source>
</evidence>
<keyword evidence="5 8" id="KW-0560">Oxidoreductase</keyword>